<keyword evidence="2" id="KW-1185">Reference proteome</keyword>
<dbReference type="Gene3D" id="1.10.1220.10">
    <property type="entry name" value="Met repressor-like"/>
    <property type="match status" value="1"/>
</dbReference>
<dbReference type="RefSeq" id="WP_065525135.1">
    <property type="nucleotide sequence ID" value="NZ_CP016543.2"/>
</dbReference>
<evidence type="ECO:0000313" key="1">
    <source>
        <dbReference type="EMBL" id="ANU22003.1"/>
    </source>
</evidence>
<dbReference type="SUPFAM" id="SSF47598">
    <property type="entry name" value="Ribbon-helix-helix"/>
    <property type="match status" value="1"/>
</dbReference>
<sequence length="71" mass="8179">MPTKNNDSNNLDGDYDFSNQKIYEVSQKKITKKATFMLPADLHKRLKTAAVEQDKTMLEIVEEALRNHLKA</sequence>
<dbReference type="InterPro" id="IPR010985">
    <property type="entry name" value="Ribbon_hlx_hlx"/>
</dbReference>
<name>A0A1C7ED94_9BACL</name>
<dbReference type="STRING" id="414778.BCM40_01020"/>
<reference evidence="1" key="1">
    <citation type="submission" date="2016-10" db="EMBL/GenBank/DDBJ databases">
        <authorList>
            <person name="See-Too W.S."/>
        </authorList>
    </citation>
    <scope>NUCLEOTIDE SEQUENCE</scope>
    <source>
        <strain evidence="1">DSM 22276</strain>
    </source>
</reference>
<dbReference type="InterPro" id="IPR013321">
    <property type="entry name" value="Arc_rbn_hlx_hlx"/>
</dbReference>
<gene>
    <name evidence="1" type="ORF">BCM40_01020</name>
</gene>
<dbReference type="KEGG" id="pdg:BCM40_01020"/>
<protein>
    <recommendedName>
        <fullName evidence="3">CopG family transcriptional regulator</fullName>
    </recommendedName>
</protein>
<evidence type="ECO:0008006" key="3">
    <source>
        <dbReference type="Google" id="ProtNLM"/>
    </source>
</evidence>
<accession>A0A1C7ED94</accession>
<proteinExistence type="predicted"/>
<dbReference type="OrthoDB" id="2973491at2"/>
<dbReference type="EMBL" id="CP016543">
    <property type="protein sequence ID" value="ANU22003.1"/>
    <property type="molecule type" value="Genomic_DNA"/>
</dbReference>
<dbReference type="GO" id="GO:0006355">
    <property type="term" value="P:regulation of DNA-templated transcription"/>
    <property type="evidence" value="ECO:0007669"/>
    <property type="project" value="InterPro"/>
</dbReference>
<organism evidence="1 2">
    <name type="scientific">Planococcus donghaensis</name>
    <dbReference type="NCBI Taxonomy" id="414778"/>
    <lineage>
        <taxon>Bacteria</taxon>
        <taxon>Bacillati</taxon>
        <taxon>Bacillota</taxon>
        <taxon>Bacilli</taxon>
        <taxon>Bacillales</taxon>
        <taxon>Caryophanaceae</taxon>
        <taxon>Planococcus</taxon>
    </lineage>
</organism>
<dbReference type="AlphaFoldDB" id="A0A1C7ED94"/>
<dbReference type="Proteomes" id="UP000092495">
    <property type="component" value="Chromosome"/>
</dbReference>
<evidence type="ECO:0000313" key="2">
    <source>
        <dbReference type="Proteomes" id="UP000092495"/>
    </source>
</evidence>